<name>A0A1X7AR45_9GAMM</name>
<evidence type="ECO:0000313" key="3">
    <source>
        <dbReference type="Proteomes" id="UP000196573"/>
    </source>
</evidence>
<organism evidence="2 3">
    <name type="scientific">Parendozoicomonas haliclonae</name>
    <dbReference type="NCBI Taxonomy" id="1960125"/>
    <lineage>
        <taxon>Bacteria</taxon>
        <taxon>Pseudomonadati</taxon>
        <taxon>Pseudomonadota</taxon>
        <taxon>Gammaproteobacteria</taxon>
        <taxon>Oceanospirillales</taxon>
        <taxon>Endozoicomonadaceae</taxon>
        <taxon>Parendozoicomonas</taxon>
    </lineage>
</organism>
<protein>
    <recommendedName>
        <fullName evidence="4">Phage terminase, small subunit</fullName>
    </recommendedName>
</protein>
<dbReference type="Proteomes" id="UP000196573">
    <property type="component" value="Unassembled WGS sequence"/>
</dbReference>
<keyword evidence="3" id="KW-1185">Reference proteome</keyword>
<accession>A0A1X7AR45</accession>
<evidence type="ECO:0000313" key="2">
    <source>
        <dbReference type="EMBL" id="SMA50550.1"/>
    </source>
</evidence>
<feature type="compositionally biased region" description="Basic residues" evidence="1">
    <location>
        <begin position="25"/>
        <end position="34"/>
    </location>
</feature>
<evidence type="ECO:0000256" key="1">
    <source>
        <dbReference type="SAM" id="MobiDB-lite"/>
    </source>
</evidence>
<dbReference type="AlphaFoldDB" id="A0A1X7AR45"/>
<dbReference type="EMBL" id="FWPT01000013">
    <property type="protein sequence ID" value="SMA50550.1"/>
    <property type="molecule type" value="Genomic_DNA"/>
</dbReference>
<gene>
    <name evidence="2" type="ORF">EHSB41UT_04361</name>
</gene>
<feature type="region of interest" description="Disordered" evidence="1">
    <location>
        <begin position="1"/>
        <end position="39"/>
    </location>
</feature>
<reference evidence="2 3" key="1">
    <citation type="submission" date="2017-03" db="EMBL/GenBank/DDBJ databases">
        <authorList>
            <person name="Afonso C.L."/>
            <person name="Miller P.J."/>
            <person name="Scott M.A."/>
            <person name="Spackman E."/>
            <person name="Goraichik I."/>
            <person name="Dimitrov K.M."/>
            <person name="Suarez D.L."/>
            <person name="Swayne D.E."/>
        </authorList>
    </citation>
    <scope>NUCLEOTIDE SEQUENCE [LARGE SCALE GENOMIC DNA]</scope>
    <source>
        <strain evidence="2">SB41UT1</strain>
    </source>
</reference>
<dbReference type="RefSeq" id="WP_087112983.1">
    <property type="nucleotide sequence ID" value="NZ_CBCSCN010000016.1"/>
</dbReference>
<evidence type="ECO:0008006" key="4">
    <source>
        <dbReference type="Google" id="ProtNLM"/>
    </source>
</evidence>
<sequence length="158" mass="17431">MPKAVTRSAARAARKAEINPVPPKKGTHQGRGVKKTADGKASYVEGIPVETFNDRPITLTEVRKLKALDSGQQMLLGSKTASEMCAELRGAAEVHMRDVGFELRPFSWVQTARLKMLLNYCERLQEWGATLDGSHSLLDIKTAIVLELVTRTRKGKDS</sequence>
<proteinExistence type="predicted"/>